<feature type="region of interest" description="Disordered" evidence="1">
    <location>
        <begin position="1"/>
        <end position="38"/>
    </location>
</feature>
<name>A0A0P0M2T1_PHOVU</name>
<dbReference type="PRINTS" id="PR00050">
    <property type="entry name" value="COLDSHOCK"/>
</dbReference>
<dbReference type="GO" id="GO:0003676">
    <property type="term" value="F:nucleic acid binding"/>
    <property type="evidence" value="ECO:0007669"/>
    <property type="project" value="InterPro"/>
</dbReference>
<dbReference type="Pfam" id="PF00313">
    <property type="entry name" value="CSD"/>
    <property type="match status" value="1"/>
</dbReference>
<organism evidence="3 4">
    <name type="scientific">Phocaeicola vulgatus</name>
    <name type="common">Bacteroides vulgatus</name>
    <dbReference type="NCBI Taxonomy" id="821"/>
    <lineage>
        <taxon>Bacteria</taxon>
        <taxon>Pseudomonadati</taxon>
        <taxon>Bacteroidota</taxon>
        <taxon>Bacteroidia</taxon>
        <taxon>Bacteroidales</taxon>
        <taxon>Bacteroidaceae</taxon>
        <taxon>Phocaeicola</taxon>
    </lineage>
</organism>
<dbReference type="GO" id="GO:0005829">
    <property type="term" value="C:cytosol"/>
    <property type="evidence" value="ECO:0007669"/>
    <property type="project" value="UniProtKB-ARBA"/>
</dbReference>
<reference evidence="4" key="1">
    <citation type="submission" date="2015-10" db="EMBL/GenBank/DDBJ databases">
        <title>Extensive mobilome-driven genome diversification in gut-associated Bacteroides vulgatus mpk.</title>
        <authorList>
            <person name="Beier S."/>
            <person name="Lange A."/>
            <person name="Huson D.H."/>
            <person name="Frick J.-S."/>
            <person name="Autenrieth I.B."/>
        </authorList>
    </citation>
    <scope>NUCLEOTIDE SEQUENCE [LARGE SCALE GENOMIC DNA]</scope>
    <source>
        <strain evidence="4">mpk</strain>
    </source>
</reference>
<evidence type="ECO:0000313" key="3">
    <source>
        <dbReference type="EMBL" id="ALK84813.1"/>
    </source>
</evidence>
<dbReference type="EMBL" id="CP013020">
    <property type="protein sequence ID" value="ALK84813.1"/>
    <property type="molecule type" value="Genomic_DNA"/>
</dbReference>
<accession>A0A0P0M2T1</accession>
<evidence type="ECO:0000313" key="4">
    <source>
        <dbReference type="Proteomes" id="UP000061587"/>
    </source>
</evidence>
<evidence type="ECO:0000256" key="1">
    <source>
        <dbReference type="SAM" id="MobiDB-lite"/>
    </source>
</evidence>
<reference evidence="3 4" key="2">
    <citation type="journal article" date="2016" name="Genome Biol. Evol.">
        <title>Extensive mobilome-driven genome diversification in mouse gut-associated Bacteroides vulgatus mpk.</title>
        <authorList>
            <person name="Lange A."/>
            <person name="Beier S."/>
            <person name="Steimle A."/>
            <person name="Autenrieth I.B."/>
            <person name="Huson D.H."/>
            <person name="Frick J.S."/>
        </authorList>
    </citation>
    <scope>NUCLEOTIDE SEQUENCE [LARGE SCALE GENOMIC DNA]</scope>
    <source>
        <strain evidence="4">mpk</strain>
    </source>
</reference>
<feature type="domain" description="CSD" evidence="2">
    <location>
        <begin position="45"/>
        <end position="106"/>
    </location>
</feature>
<dbReference type="InterPro" id="IPR012340">
    <property type="entry name" value="NA-bd_OB-fold"/>
</dbReference>
<dbReference type="Proteomes" id="UP000061587">
    <property type="component" value="Chromosome"/>
</dbReference>
<dbReference type="InterPro" id="IPR011129">
    <property type="entry name" value="CSD"/>
</dbReference>
<dbReference type="PROSITE" id="PS51857">
    <property type="entry name" value="CSD_2"/>
    <property type="match status" value="1"/>
</dbReference>
<dbReference type="InterPro" id="IPR002059">
    <property type="entry name" value="CSP_DNA-bd"/>
</dbReference>
<proteinExistence type="predicted"/>
<gene>
    <name evidence="3" type="ORF">BvMPK_2213</name>
</gene>
<dbReference type="PATRIC" id="fig|821.40.peg.2640"/>
<dbReference type="SMART" id="SM00357">
    <property type="entry name" value="CSP"/>
    <property type="match status" value="1"/>
</dbReference>
<protein>
    <submittedName>
        <fullName evidence="3">Cold shock protein CspA</fullName>
    </submittedName>
</protein>
<dbReference type="Gene3D" id="2.40.50.140">
    <property type="entry name" value="Nucleic acid-binding proteins"/>
    <property type="match status" value="1"/>
</dbReference>
<dbReference type="CDD" id="cd04458">
    <property type="entry name" value="CSP_CDS"/>
    <property type="match status" value="1"/>
</dbReference>
<dbReference type="SUPFAM" id="SSF50249">
    <property type="entry name" value="Nucleic acid-binding proteins"/>
    <property type="match status" value="1"/>
</dbReference>
<dbReference type="AlphaFoldDB" id="A0A0P0M2T1"/>
<evidence type="ECO:0000259" key="2">
    <source>
        <dbReference type="PROSITE" id="PS51857"/>
    </source>
</evidence>
<sequence>MIAYVDENGMITDTPPTPNNKPQEVDMSTIEVSTPRRTEEPIELVHEGRIEHFNVSKGYGFVKDLKNAEKYFFHISGLIDNIIENNIVTFELEKGSRGMNAVKIKLKK</sequence>